<protein>
    <recommendedName>
        <fullName evidence="9">Mitochondrial carrier protein</fullName>
    </recommendedName>
</protein>
<comment type="similarity">
    <text evidence="5">Belongs to the mitochondrial carrier (TC 2.A.29) family.</text>
</comment>
<proteinExistence type="inferred from homology"/>
<evidence type="ECO:0000256" key="5">
    <source>
        <dbReference type="RuleBase" id="RU000488"/>
    </source>
</evidence>
<comment type="caution">
    <text evidence="7">The sequence shown here is derived from an EMBL/GenBank/DDBJ whole genome shotgun (WGS) entry which is preliminary data.</text>
</comment>
<dbReference type="AlphaFoldDB" id="A0A9W7L7L4"/>
<dbReference type="Pfam" id="PF00153">
    <property type="entry name" value="Mito_carr"/>
    <property type="match status" value="1"/>
</dbReference>
<sequence>MSRSRSEIPLSWGEAFEELCGRGGEGRRKGGGGCHKVEGSNRDRGGGNVVRSRLSLSTKELAREVSSEVRRRASDTFGRFAPLYQGTQCRLVEGCLSGSFFLVGSELCKRAVGKAGVGGGVMRGLAGGIGGGLAQTLVMTPTTRVMVRMQVSGEGFTSALKSISLDNQGTWGPLSSLQGFYVGLPALAVRQCTNWSSRAGLKAWLSDGWGWGTYGTTGQLASGIVAGVASAWNTPVEVVRVRKQSQGRGGRGESESYLEVGKEVWEEGGWRGLYKGVGPRCAQAAWQTIWMVVVPDLMR</sequence>
<gene>
    <name evidence="7" type="ORF">TrCOL_g9845</name>
</gene>
<keyword evidence="2 4" id="KW-0812">Transmembrane</keyword>
<dbReference type="GO" id="GO:0015742">
    <property type="term" value="P:alpha-ketoglutarate transport"/>
    <property type="evidence" value="ECO:0007669"/>
    <property type="project" value="TreeGrafter"/>
</dbReference>
<evidence type="ECO:0000256" key="4">
    <source>
        <dbReference type="PROSITE-ProRule" id="PRU00282"/>
    </source>
</evidence>
<dbReference type="Proteomes" id="UP001165065">
    <property type="component" value="Unassembled WGS sequence"/>
</dbReference>
<dbReference type="SUPFAM" id="SSF103506">
    <property type="entry name" value="Mitochondrial carrier"/>
    <property type="match status" value="1"/>
</dbReference>
<dbReference type="Gene3D" id="1.50.40.10">
    <property type="entry name" value="Mitochondrial carrier domain"/>
    <property type="match status" value="1"/>
</dbReference>
<dbReference type="InterPro" id="IPR023395">
    <property type="entry name" value="MCP_dom_sf"/>
</dbReference>
<dbReference type="EMBL" id="BRYA01000061">
    <property type="protein sequence ID" value="GMI35883.1"/>
    <property type="molecule type" value="Genomic_DNA"/>
</dbReference>
<name>A0A9W7L7L4_9STRA</name>
<dbReference type="OrthoDB" id="10253709at2759"/>
<dbReference type="InterPro" id="IPR018108">
    <property type="entry name" value="MCP_transmembrane"/>
</dbReference>
<comment type="subcellular location">
    <subcellularLocation>
        <location evidence="1">Membrane</location>
        <topology evidence="1">Multi-pass membrane protein</topology>
    </subcellularLocation>
</comment>
<evidence type="ECO:0000313" key="7">
    <source>
        <dbReference type="EMBL" id="GMI35883.1"/>
    </source>
</evidence>
<feature type="repeat" description="Solcar" evidence="4">
    <location>
        <begin position="217"/>
        <end position="299"/>
    </location>
</feature>
<dbReference type="InterPro" id="IPR053017">
    <property type="entry name" value="Mito_Cit/Oxoglu_Carrier"/>
</dbReference>
<evidence type="ECO:0000256" key="6">
    <source>
        <dbReference type="SAM" id="MobiDB-lite"/>
    </source>
</evidence>
<keyword evidence="8" id="KW-1185">Reference proteome</keyword>
<organism evidence="7 8">
    <name type="scientific">Triparma columacea</name>
    <dbReference type="NCBI Taxonomy" id="722753"/>
    <lineage>
        <taxon>Eukaryota</taxon>
        <taxon>Sar</taxon>
        <taxon>Stramenopiles</taxon>
        <taxon>Ochrophyta</taxon>
        <taxon>Bolidophyceae</taxon>
        <taxon>Parmales</taxon>
        <taxon>Triparmaceae</taxon>
        <taxon>Triparma</taxon>
    </lineage>
</organism>
<keyword evidence="3 4" id="KW-0472">Membrane</keyword>
<dbReference type="GO" id="GO:0016020">
    <property type="term" value="C:membrane"/>
    <property type="evidence" value="ECO:0007669"/>
    <property type="project" value="UniProtKB-SubCell"/>
</dbReference>
<dbReference type="GO" id="GO:0005739">
    <property type="term" value="C:mitochondrion"/>
    <property type="evidence" value="ECO:0007669"/>
    <property type="project" value="TreeGrafter"/>
</dbReference>
<dbReference type="GO" id="GO:0006843">
    <property type="term" value="P:mitochondrial citrate transmembrane transport"/>
    <property type="evidence" value="ECO:0007669"/>
    <property type="project" value="TreeGrafter"/>
</dbReference>
<evidence type="ECO:0000256" key="2">
    <source>
        <dbReference type="ARBA" id="ARBA00022692"/>
    </source>
</evidence>
<evidence type="ECO:0000313" key="8">
    <source>
        <dbReference type="Proteomes" id="UP001165065"/>
    </source>
</evidence>
<evidence type="ECO:0008006" key="9">
    <source>
        <dbReference type="Google" id="ProtNLM"/>
    </source>
</evidence>
<feature type="region of interest" description="Disordered" evidence="6">
    <location>
        <begin position="24"/>
        <end position="49"/>
    </location>
</feature>
<reference evidence="8" key="1">
    <citation type="journal article" date="2023" name="Commun. Biol.">
        <title>Genome analysis of Parmales, the sister group of diatoms, reveals the evolutionary specialization of diatoms from phago-mixotrophs to photoautotrophs.</title>
        <authorList>
            <person name="Ban H."/>
            <person name="Sato S."/>
            <person name="Yoshikawa S."/>
            <person name="Yamada K."/>
            <person name="Nakamura Y."/>
            <person name="Ichinomiya M."/>
            <person name="Sato N."/>
            <person name="Blanc-Mathieu R."/>
            <person name="Endo H."/>
            <person name="Kuwata A."/>
            <person name="Ogata H."/>
        </authorList>
    </citation>
    <scope>NUCLEOTIDE SEQUENCE [LARGE SCALE GENOMIC DNA]</scope>
</reference>
<keyword evidence="5" id="KW-0813">Transport</keyword>
<dbReference type="PANTHER" id="PTHR46982">
    <property type="entry name" value="CITRATE/OXOGLUTARATE CARRIER PROTEIN"/>
    <property type="match status" value="1"/>
</dbReference>
<accession>A0A9W7L7L4</accession>
<feature type="compositionally biased region" description="Basic and acidic residues" evidence="6">
    <location>
        <begin position="35"/>
        <end position="45"/>
    </location>
</feature>
<dbReference type="GO" id="GO:0005371">
    <property type="term" value="F:tricarboxylate secondary active transmembrane transporter activity"/>
    <property type="evidence" value="ECO:0007669"/>
    <property type="project" value="TreeGrafter"/>
</dbReference>
<dbReference type="PROSITE" id="PS50920">
    <property type="entry name" value="SOLCAR"/>
    <property type="match status" value="1"/>
</dbReference>
<evidence type="ECO:0000256" key="3">
    <source>
        <dbReference type="ARBA" id="ARBA00023136"/>
    </source>
</evidence>
<dbReference type="PANTHER" id="PTHR46982:SF1">
    <property type="entry name" value="CITRATE_OXOGLUTARATE CARRIER PROTEIN"/>
    <property type="match status" value="1"/>
</dbReference>
<evidence type="ECO:0000256" key="1">
    <source>
        <dbReference type="ARBA" id="ARBA00004141"/>
    </source>
</evidence>